<dbReference type="InterPro" id="IPR011033">
    <property type="entry name" value="PRC_barrel-like_sf"/>
</dbReference>
<gene>
    <name evidence="1" type="ORF">NRO40_02350</name>
</gene>
<dbReference type="RefSeq" id="WP_079046772.1">
    <property type="nucleotide sequence ID" value="NZ_CP102332.1"/>
</dbReference>
<dbReference type="Proteomes" id="UP001060150">
    <property type="component" value="Chromosome"/>
</dbReference>
<protein>
    <submittedName>
        <fullName evidence="1">PRC-barrel domain containing protein</fullName>
    </submittedName>
</protein>
<dbReference type="EMBL" id="CP102332">
    <property type="protein sequence ID" value="UUS29788.1"/>
    <property type="molecule type" value="Genomic_DNA"/>
</dbReference>
<name>A0ABY5N0U1_9ACTN</name>
<reference evidence="1" key="1">
    <citation type="submission" date="2022-08" db="EMBL/GenBank/DDBJ databases">
        <title>Streptomyces changanensis sp. nov., an actinomycete isolated from soil.</title>
        <authorList>
            <person name="Wu H."/>
            <person name="Han L."/>
        </authorList>
    </citation>
    <scope>NUCLEOTIDE SEQUENCE</scope>
    <source>
        <strain evidence="1">HL-66</strain>
    </source>
</reference>
<sequence length="116" mass="12804">MHADMWSCPDTTGYVTGTDLTGFTVEATDGSVGKVGKHSADAGACYLVVDTGPWIFGREVLLPAGIITAVDIEQRSVHVGRTKDEIESAPEYVPDRHDRDDSQRMEFADYYLAFFR</sequence>
<dbReference type="InterPro" id="IPR014747">
    <property type="entry name" value="Bac_photo_RC_H_C"/>
</dbReference>
<proteinExistence type="predicted"/>
<evidence type="ECO:0000313" key="1">
    <source>
        <dbReference type="EMBL" id="UUS29788.1"/>
    </source>
</evidence>
<organism evidence="1 2">
    <name type="scientific">Streptomyces changanensis</name>
    <dbReference type="NCBI Taxonomy" id="2964669"/>
    <lineage>
        <taxon>Bacteria</taxon>
        <taxon>Bacillati</taxon>
        <taxon>Actinomycetota</taxon>
        <taxon>Actinomycetes</taxon>
        <taxon>Kitasatosporales</taxon>
        <taxon>Streptomycetaceae</taxon>
        <taxon>Streptomyces</taxon>
    </lineage>
</organism>
<dbReference type="SUPFAM" id="SSF50346">
    <property type="entry name" value="PRC-barrel domain"/>
    <property type="match status" value="1"/>
</dbReference>
<evidence type="ECO:0000313" key="2">
    <source>
        <dbReference type="Proteomes" id="UP001060150"/>
    </source>
</evidence>
<accession>A0ABY5N0U1</accession>
<keyword evidence="2" id="KW-1185">Reference proteome</keyword>
<dbReference type="Gene3D" id="3.90.50.10">
    <property type="entry name" value="Photosynthetic Reaction Center, subunit H, domain 2"/>
    <property type="match status" value="1"/>
</dbReference>